<evidence type="ECO:0000313" key="8">
    <source>
        <dbReference type="Proteomes" id="UP000703269"/>
    </source>
</evidence>
<dbReference type="SUPFAM" id="SSF144232">
    <property type="entry name" value="HIT/MYND zinc finger-like"/>
    <property type="match status" value="1"/>
</dbReference>
<dbReference type="Proteomes" id="UP000703269">
    <property type="component" value="Unassembled WGS sequence"/>
</dbReference>
<keyword evidence="1" id="KW-0479">Metal-binding</keyword>
<keyword evidence="2 4" id="KW-0863">Zinc-finger</keyword>
<accession>A0A9P3GSS7</accession>
<reference evidence="7 8" key="1">
    <citation type="submission" date="2021-08" db="EMBL/GenBank/DDBJ databases">
        <title>Draft Genome Sequence of Phanerochaete sordida strain YK-624.</title>
        <authorList>
            <person name="Mori T."/>
            <person name="Dohra H."/>
            <person name="Suzuki T."/>
            <person name="Kawagishi H."/>
            <person name="Hirai H."/>
        </authorList>
    </citation>
    <scope>NUCLEOTIDE SEQUENCE [LARGE SCALE GENOMIC DNA]</scope>
    <source>
        <strain evidence="7 8">YK-624</strain>
    </source>
</reference>
<evidence type="ECO:0000259" key="6">
    <source>
        <dbReference type="PROSITE" id="PS50865"/>
    </source>
</evidence>
<evidence type="ECO:0000256" key="5">
    <source>
        <dbReference type="SAM" id="MobiDB-lite"/>
    </source>
</evidence>
<dbReference type="PROSITE" id="PS50865">
    <property type="entry name" value="ZF_MYND_2"/>
    <property type="match status" value="1"/>
</dbReference>
<name>A0A9P3GSS7_9APHY</name>
<evidence type="ECO:0000256" key="4">
    <source>
        <dbReference type="PROSITE-ProRule" id="PRU00134"/>
    </source>
</evidence>
<proteinExistence type="predicted"/>
<evidence type="ECO:0000256" key="2">
    <source>
        <dbReference type="ARBA" id="ARBA00022771"/>
    </source>
</evidence>
<dbReference type="EMBL" id="BPQB01000096">
    <property type="protein sequence ID" value="GJE98865.1"/>
    <property type="molecule type" value="Genomic_DNA"/>
</dbReference>
<evidence type="ECO:0000256" key="3">
    <source>
        <dbReference type="ARBA" id="ARBA00022833"/>
    </source>
</evidence>
<evidence type="ECO:0000256" key="1">
    <source>
        <dbReference type="ARBA" id="ARBA00022723"/>
    </source>
</evidence>
<protein>
    <submittedName>
        <fullName evidence="7">Zinc finger MYND domain-containing protein</fullName>
    </submittedName>
</protein>
<dbReference type="AlphaFoldDB" id="A0A9P3GSS7"/>
<keyword evidence="8" id="KW-1185">Reference proteome</keyword>
<feature type="region of interest" description="Disordered" evidence="5">
    <location>
        <begin position="433"/>
        <end position="469"/>
    </location>
</feature>
<dbReference type="OrthoDB" id="2786161at2759"/>
<feature type="compositionally biased region" description="Basic and acidic residues" evidence="5">
    <location>
        <begin position="458"/>
        <end position="469"/>
    </location>
</feature>
<dbReference type="Pfam" id="PF01753">
    <property type="entry name" value="zf-MYND"/>
    <property type="match status" value="1"/>
</dbReference>
<keyword evidence="3" id="KW-0862">Zinc</keyword>
<organism evidence="7 8">
    <name type="scientific">Phanerochaete sordida</name>
    <dbReference type="NCBI Taxonomy" id="48140"/>
    <lineage>
        <taxon>Eukaryota</taxon>
        <taxon>Fungi</taxon>
        <taxon>Dikarya</taxon>
        <taxon>Basidiomycota</taxon>
        <taxon>Agaricomycotina</taxon>
        <taxon>Agaricomycetes</taxon>
        <taxon>Polyporales</taxon>
        <taxon>Phanerochaetaceae</taxon>
        <taxon>Phanerochaete</taxon>
    </lineage>
</organism>
<feature type="domain" description="MYND-type" evidence="6">
    <location>
        <begin position="329"/>
        <end position="377"/>
    </location>
</feature>
<dbReference type="Gene3D" id="6.10.140.2220">
    <property type="match status" value="1"/>
</dbReference>
<comment type="caution">
    <text evidence="7">The sequence shown here is derived from an EMBL/GenBank/DDBJ whole genome shotgun (WGS) entry which is preliminary data.</text>
</comment>
<dbReference type="InterPro" id="IPR002893">
    <property type="entry name" value="Znf_MYND"/>
</dbReference>
<evidence type="ECO:0000313" key="7">
    <source>
        <dbReference type="EMBL" id="GJE98865.1"/>
    </source>
</evidence>
<sequence>MNVLRSNHPEIFDAFIRFITVPRPEGQLLRLEETSNTCGCDLTDHRVRALHEYKTGTTACSWPSLGALMECHVMSAVNLSEGRLYKVEKRLERAVHQHKPASWPRTPDDVLPYGIDASIPALASWGDFVYGAPCHLGLLSSIISVFKKTAVPPILASPATANHLIRIGRKPFLKILRKLAGPPEQRTVGLITMMQDIKCVSCCFQNIRDYFDPDELRALSTLAIAQVEDSYDFGFVYVCSLAAEVLPSLVKGCKDINMSDIADEFEQCLMNFHIVGSIFHIHLDLPFDSTKCSESILCRVREYHKLKDTTGVYIAAHDGLLALWNHERCWAPGCRATCVAAQRPFAACSGCSRVTYCSRECQARAWRHTNAPHQAICRTIRHIVDTARLPPTPVLPSRSALTDTFVGVDWAALVRFRDHMVVLQKHTTLAPALESAPDEATQHGTQEEGLSVSQMAMDRGEARPETHVL</sequence>
<dbReference type="GO" id="GO:0008270">
    <property type="term" value="F:zinc ion binding"/>
    <property type="evidence" value="ECO:0007669"/>
    <property type="project" value="UniProtKB-KW"/>
</dbReference>
<gene>
    <name evidence="7" type="ORF">PsYK624_151020</name>
</gene>